<accession>A0ABV8DU08</accession>
<sequence>MSVDERTPVRIGVVEDHAVMVAGLRNILAPHRELRIEAAAVTVKELLVQEVPLDLVILDLRLNDGSSPGDNVNKLREEGLRTLVYTSGEDPYLMRAAARAGAVGIVLKSEPPERVVEAVRAAAREDGELGTELALAIDGDEDFAVDLPPQLRQVLELYASGETAARVAHLMDIAEDTVTEYLKRIRRKYEAAGRPSGNRAELLKRAVEDGWLPIPRRRGR</sequence>
<dbReference type="InterPro" id="IPR016032">
    <property type="entry name" value="Sig_transdc_resp-reg_C-effctor"/>
</dbReference>
<evidence type="ECO:0000256" key="4">
    <source>
        <dbReference type="PROSITE-ProRule" id="PRU00169"/>
    </source>
</evidence>
<keyword evidence="7" id="KW-1185">Reference proteome</keyword>
<dbReference type="PANTHER" id="PTHR44688">
    <property type="entry name" value="DNA-BINDING TRANSCRIPTIONAL ACTIVATOR DEVR_DOSR"/>
    <property type="match status" value="1"/>
</dbReference>
<feature type="modified residue" description="4-aspartylphosphate" evidence="4">
    <location>
        <position position="59"/>
    </location>
</feature>
<comment type="caution">
    <text evidence="6">The sequence shown here is derived from an EMBL/GenBank/DDBJ whole genome shotgun (WGS) entry which is preliminary data.</text>
</comment>
<dbReference type="Gene3D" id="3.40.50.2300">
    <property type="match status" value="1"/>
</dbReference>
<dbReference type="SMART" id="SM00448">
    <property type="entry name" value="REC"/>
    <property type="match status" value="1"/>
</dbReference>
<evidence type="ECO:0000259" key="5">
    <source>
        <dbReference type="PROSITE" id="PS50110"/>
    </source>
</evidence>
<dbReference type="Gene3D" id="1.10.10.10">
    <property type="entry name" value="Winged helix-like DNA-binding domain superfamily/Winged helix DNA-binding domain"/>
    <property type="match status" value="1"/>
</dbReference>
<evidence type="ECO:0000313" key="7">
    <source>
        <dbReference type="Proteomes" id="UP001595696"/>
    </source>
</evidence>
<organism evidence="6 7">
    <name type="scientific">Nocardia jiangsuensis</name>
    <dbReference type="NCBI Taxonomy" id="1691563"/>
    <lineage>
        <taxon>Bacteria</taxon>
        <taxon>Bacillati</taxon>
        <taxon>Actinomycetota</taxon>
        <taxon>Actinomycetes</taxon>
        <taxon>Mycobacteriales</taxon>
        <taxon>Nocardiaceae</taxon>
        <taxon>Nocardia</taxon>
    </lineage>
</organism>
<dbReference type="SUPFAM" id="SSF46894">
    <property type="entry name" value="C-terminal effector domain of the bipartite response regulators"/>
    <property type="match status" value="1"/>
</dbReference>
<keyword evidence="1" id="KW-0805">Transcription regulation</keyword>
<gene>
    <name evidence="6" type="ORF">ACFO0B_15990</name>
</gene>
<dbReference type="Pfam" id="PF00072">
    <property type="entry name" value="Response_reg"/>
    <property type="match status" value="1"/>
</dbReference>
<dbReference type="InterPro" id="IPR036388">
    <property type="entry name" value="WH-like_DNA-bd_sf"/>
</dbReference>
<dbReference type="InterPro" id="IPR000792">
    <property type="entry name" value="Tscrpt_reg_LuxR_C"/>
</dbReference>
<keyword evidence="2" id="KW-0238">DNA-binding</keyword>
<protein>
    <submittedName>
        <fullName evidence="6">Response regulator</fullName>
    </submittedName>
</protein>
<keyword evidence="4" id="KW-0597">Phosphoprotein</keyword>
<dbReference type="RefSeq" id="WP_378613238.1">
    <property type="nucleotide sequence ID" value="NZ_JBHSAX010000014.1"/>
</dbReference>
<dbReference type="SMART" id="SM00421">
    <property type="entry name" value="HTH_LUXR"/>
    <property type="match status" value="1"/>
</dbReference>
<evidence type="ECO:0000256" key="3">
    <source>
        <dbReference type="ARBA" id="ARBA00023163"/>
    </source>
</evidence>
<evidence type="ECO:0000313" key="6">
    <source>
        <dbReference type="EMBL" id="MFC3963491.1"/>
    </source>
</evidence>
<keyword evidence="3" id="KW-0804">Transcription</keyword>
<dbReference type="InterPro" id="IPR011006">
    <property type="entry name" value="CheY-like_superfamily"/>
</dbReference>
<dbReference type="Proteomes" id="UP001595696">
    <property type="component" value="Unassembled WGS sequence"/>
</dbReference>
<dbReference type="EMBL" id="JBHSAX010000014">
    <property type="protein sequence ID" value="MFC3963491.1"/>
    <property type="molecule type" value="Genomic_DNA"/>
</dbReference>
<proteinExistence type="predicted"/>
<dbReference type="InterPro" id="IPR001789">
    <property type="entry name" value="Sig_transdc_resp-reg_receiver"/>
</dbReference>
<dbReference type="PROSITE" id="PS50110">
    <property type="entry name" value="RESPONSE_REGULATORY"/>
    <property type="match status" value="1"/>
</dbReference>
<evidence type="ECO:0000256" key="1">
    <source>
        <dbReference type="ARBA" id="ARBA00023015"/>
    </source>
</evidence>
<dbReference type="PROSITE" id="PS00622">
    <property type="entry name" value="HTH_LUXR_1"/>
    <property type="match status" value="1"/>
</dbReference>
<evidence type="ECO:0000256" key="2">
    <source>
        <dbReference type="ARBA" id="ARBA00023125"/>
    </source>
</evidence>
<feature type="domain" description="Response regulatory" evidence="5">
    <location>
        <begin position="10"/>
        <end position="123"/>
    </location>
</feature>
<name>A0ABV8DU08_9NOCA</name>
<reference evidence="7" key="1">
    <citation type="journal article" date="2019" name="Int. J. Syst. Evol. Microbiol.">
        <title>The Global Catalogue of Microorganisms (GCM) 10K type strain sequencing project: providing services to taxonomists for standard genome sequencing and annotation.</title>
        <authorList>
            <consortium name="The Broad Institute Genomics Platform"/>
            <consortium name="The Broad Institute Genome Sequencing Center for Infectious Disease"/>
            <person name="Wu L."/>
            <person name="Ma J."/>
        </authorList>
    </citation>
    <scope>NUCLEOTIDE SEQUENCE [LARGE SCALE GENOMIC DNA]</scope>
    <source>
        <strain evidence="7">CGMCC 4.7330</strain>
    </source>
</reference>
<dbReference type="PANTHER" id="PTHR44688:SF16">
    <property type="entry name" value="DNA-BINDING TRANSCRIPTIONAL ACTIVATOR DEVR_DOSR"/>
    <property type="match status" value="1"/>
</dbReference>
<dbReference type="Pfam" id="PF00196">
    <property type="entry name" value="GerE"/>
    <property type="match status" value="1"/>
</dbReference>
<dbReference type="SUPFAM" id="SSF52172">
    <property type="entry name" value="CheY-like"/>
    <property type="match status" value="1"/>
</dbReference>